<dbReference type="GO" id="GO:0008146">
    <property type="term" value="F:sulfotransferase activity"/>
    <property type="evidence" value="ECO:0007669"/>
    <property type="project" value="InterPro"/>
</dbReference>
<dbReference type="InterPro" id="IPR027417">
    <property type="entry name" value="P-loop_NTPase"/>
</dbReference>
<keyword evidence="3" id="KW-0808">Transferase</keyword>
<evidence type="ECO:0000256" key="10">
    <source>
        <dbReference type="SAM" id="MobiDB-lite"/>
    </source>
</evidence>
<keyword evidence="7" id="KW-0333">Golgi apparatus</keyword>
<dbReference type="KEGG" id="tpal:117644752"/>
<dbReference type="InParanoid" id="A0A6P8Z115"/>
<keyword evidence="9" id="KW-0325">Glycoprotein</keyword>
<reference evidence="12" key="1">
    <citation type="submission" date="2025-08" db="UniProtKB">
        <authorList>
            <consortium name="RefSeq"/>
        </authorList>
    </citation>
    <scope>IDENTIFICATION</scope>
    <source>
        <tissue evidence="12">Total insect</tissue>
    </source>
</reference>
<feature type="region of interest" description="Disordered" evidence="10">
    <location>
        <begin position="363"/>
        <end position="391"/>
    </location>
</feature>
<keyword evidence="8" id="KW-0472">Membrane</keyword>
<keyword evidence="6" id="KW-1133">Transmembrane helix</keyword>
<sequence length="391" mass="43369">MRRLLPRALPRRVLAAPVLVPLVWLLAVAALGGAGLRWSLPLKLPPPAPPLEGLEGLDGHEQAASAAPAPRHVTRSLAELGLAGPLAPRGLSDYAVLLTRVPRAGAELLSLLLQRLQLANGFRLLQLPGKSSGRLSPTEQEELVVEVTDTLRREAVPVAFHGSVYFTNFSTFDRQSPTYVGLLRDPVARVIAGYRSASAVAATMTTPQRRARAADDAELLSALERCLASLASTPRPECAWAEPQTPYFCGHDSRCRDPDGDWAFRRAKANIDQYFPVVGVLEEPNATLAVLETRLPLFFTGVSDLYRHRLLHEHHANWNRVSANLKPGVRRRVEKRLSLEYELYLWAKQRLMQQFFEDSQKLPVPGEAGEDRIAHSIHKREQSLRKSSLKD</sequence>
<accession>A0A6P8Z115</accession>
<evidence type="ECO:0000313" key="11">
    <source>
        <dbReference type="Proteomes" id="UP000515158"/>
    </source>
</evidence>
<dbReference type="GO" id="GO:0000139">
    <property type="term" value="C:Golgi membrane"/>
    <property type="evidence" value="ECO:0007669"/>
    <property type="project" value="UniProtKB-SubCell"/>
</dbReference>
<evidence type="ECO:0000256" key="6">
    <source>
        <dbReference type="ARBA" id="ARBA00022989"/>
    </source>
</evidence>
<dbReference type="Proteomes" id="UP000515158">
    <property type="component" value="Unplaced"/>
</dbReference>
<name>A0A6P8Z115_THRPL</name>
<evidence type="ECO:0000256" key="2">
    <source>
        <dbReference type="ARBA" id="ARBA00010569"/>
    </source>
</evidence>
<dbReference type="AlphaFoldDB" id="A0A6P8Z115"/>
<evidence type="ECO:0000256" key="3">
    <source>
        <dbReference type="ARBA" id="ARBA00022679"/>
    </source>
</evidence>
<evidence type="ECO:0000256" key="7">
    <source>
        <dbReference type="ARBA" id="ARBA00023034"/>
    </source>
</evidence>
<dbReference type="PANTHER" id="PTHR12129">
    <property type="entry name" value="HEPARAN SULFATE 2-O-SULFOTRANSFERASE"/>
    <property type="match status" value="1"/>
</dbReference>
<protein>
    <submittedName>
        <fullName evidence="12">Uronyl 2-sulfotransferase-like</fullName>
    </submittedName>
</protein>
<dbReference type="Gene3D" id="3.40.50.300">
    <property type="entry name" value="P-loop containing nucleotide triphosphate hydrolases"/>
    <property type="match status" value="1"/>
</dbReference>
<organism evidence="12">
    <name type="scientific">Thrips palmi</name>
    <name type="common">Melon thrips</name>
    <dbReference type="NCBI Taxonomy" id="161013"/>
    <lineage>
        <taxon>Eukaryota</taxon>
        <taxon>Metazoa</taxon>
        <taxon>Ecdysozoa</taxon>
        <taxon>Arthropoda</taxon>
        <taxon>Hexapoda</taxon>
        <taxon>Insecta</taxon>
        <taxon>Pterygota</taxon>
        <taxon>Neoptera</taxon>
        <taxon>Paraneoptera</taxon>
        <taxon>Thysanoptera</taxon>
        <taxon>Terebrantia</taxon>
        <taxon>Thripoidea</taxon>
        <taxon>Thripidae</taxon>
        <taxon>Thrips</taxon>
    </lineage>
</organism>
<proteinExistence type="inferred from homology"/>
<evidence type="ECO:0000313" key="12">
    <source>
        <dbReference type="RefSeq" id="XP_034240257.1"/>
    </source>
</evidence>
<comment type="subcellular location">
    <subcellularLocation>
        <location evidence="1">Golgi apparatus membrane</location>
        <topology evidence="1">Single-pass type II membrane protein</topology>
    </subcellularLocation>
</comment>
<dbReference type="PANTHER" id="PTHR12129:SF15">
    <property type="entry name" value="URONYL 2-SULFOTRANSFERASE"/>
    <property type="match status" value="1"/>
</dbReference>
<dbReference type="InterPro" id="IPR005331">
    <property type="entry name" value="Sulfotransferase"/>
</dbReference>
<comment type="similarity">
    <text evidence="2">Belongs to the sulfotransferase 3 family.</text>
</comment>
<dbReference type="GeneID" id="117644752"/>
<evidence type="ECO:0000256" key="4">
    <source>
        <dbReference type="ARBA" id="ARBA00022692"/>
    </source>
</evidence>
<keyword evidence="11" id="KW-1185">Reference proteome</keyword>
<evidence type="ECO:0000256" key="5">
    <source>
        <dbReference type="ARBA" id="ARBA00022968"/>
    </source>
</evidence>
<evidence type="ECO:0000256" key="1">
    <source>
        <dbReference type="ARBA" id="ARBA00004323"/>
    </source>
</evidence>
<dbReference type="InterPro" id="IPR007734">
    <property type="entry name" value="Heparan_SO4_2-O-STrfase"/>
</dbReference>
<feature type="compositionally biased region" description="Basic and acidic residues" evidence="10">
    <location>
        <begin position="369"/>
        <end position="391"/>
    </location>
</feature>
<evidence type="ECO:0000256" key="8">
    <source>
        <dbReference type="ARBA" id="ARBA00023136"/>
    </source>
</evidence>
<gene>
    <name evidence="12" type="primary">LOC117644752</name>
</gene>
<keyword evidence="5" id="KW-0735">Signal-anchor</keyword>
<dbReference type="Pfam" id="PF03567">
    <property type="entry name" value="Sulfotransfer_2"/>
    <property type="match status" value="1"/>
</dbReference>
<keyword evidence="4" id="KW-0812">Transmembrane</keyword>
<evidence type="ECO:0000256" key="9">
    <source>
        <dbReference type="ARBA" id="ARBA00023180"/>
    </source>
</evidence>
<dbReference type="OrthoDB" id="10019582at2759"/>
<dbReference type="RefSeq" id="XP_034240257.1">
    <property type="nucleotide sequence ID" value="XM_034384366.1"/>
</dbReference>